<dbReference type="Proteomes" id="UP000315295">
    <property type="component" value="Unassembled WGS sequence"/>
</dbReference>
<name>A0A540LX43_MALBA</name>
<dbReference type="EMBL" id="VIEB01000438">
    <property type="protein sequence ID" value="TQD90899.1"/>
    <property type="molecule type" value="Genomic_DNA"/>
</dbReference>
<proteinExistence type="predicted"/>
<accession>A0A540LX43</accession>
<gene>
    <name evidence="1" type="ORF">C1H46_023502</name>
</gene>
<sequence length="50" mass="5549">MELRYWYGYRQSCVTGVPSLVLEGTRHVTPTVLKTSTGLGAYSDSFHNGL</sequence>
<comment type="caution">
    <text evidence="1">The sequence shown here is derived from an EMBL/GenBank/DDBJ whole genome shotgun (WGS) entry which is preliminary data.</text>
</comment>
<dbReference type="AlphaFoldDB" id="A0A540LX43"/>
<evidence type="ECO:0000313" key="1">
    <source>
        <dbReference type="EMBL" id="TQD90899.1"/>
    </source>
</evidence>
<organism evidence="1 2">
    <name type="scientific">Malus baccata</name>
    <name type="common">Siberian crab apple</name>
    <name type="synonym">Pyrus baccata</name>
    <dbReference type="NCBI Taxonomy" id="106549"/>
    <lineage>
        <taxon>Eukaryota</taxon>
        <taxon>Viridiplantae</taxon>
        <taxon>Streptophyta</taxon>
        <taxon>Embryophyta</taxon>
        <taxon>Tracheophyta</taxon>
        <taxon>Spermatophyta</taxon>
        <taxon>Magnoliopsida</taxon>
        <taxon>eudicotyledons</taxon>
        <taxon>Gunneridae</taxon>
        <taxon>Pentapetalae</taxon>
        <taxon>rosids</taxon>
        <taxon>fabids</taxon>
        <taxon>Rosales</taxon>
        <taxon>Rosaceae</taxon>
        <taxon>Amygdaloideae</taxon>
        <taxon>Maleae</taxon>
        <taxon>Malus</taxon>
    </lineage>
</organism>
<keyword evidence="2" id="KW-1185">Reference proteome</keyword>
<reference evidence="1 2" key="1">
    <citation type="journal article" date="2019" name="G3 (Bethesda)">
        <title>Sequencing of a Wild Apple (Malus baccata) Genome Unravels the Differences Between Cultivated and Wild Apple Species Regarding Disease Resistance and Cold Tolerance.</title>
        <authorList>
            <person name="Chen X."/>
        </authorList>
    </citation>
    <scope>NUCLEOTIDE SEQUENCE [LARGE SCALE GENOMIC DNA]</scope>
    <source>
        <strain evidence="2">cv. Shandingzi</strain>
        <tissue evidence="1">Leaves</tissue>
    </source>
</reference>
<evidence type="ECO:0000313" key="2">
    <source>
        <dbReference type="Proteomes" id="UP000315295"/>
    </source>
</evidence>
<protein>
    <submittedName>
        <fullName evidence="1">Uncharacterized protein</fullName>
    </submittedName>
</protein>